<dbReference type="OrthoDB" id="10610181at2759"/>
<evidence type="ECO:0000313" key="2">
    <source>
        <dbReference type="EMBL" id="THH29306.1"/>
    </source>
</evidence>
<feature type="region of interest" description="Disordered" evidence="1">
    <location>
        <begin position="128"/>
        <end position="148"/>
    </location>
</feature>
<dbReference type="AlphaFoldDB" id="A0A4S4MSX9"/>
<evidence type="ECO:0000256" key="1">
    <source>
        <dbReference type="SAM" id="MobiDB-lite"/>
    </source>
</evidence>
<comment type="caution">
    <text evidence="2">The sequence shown here is derived from an EMBL/GenBank/DDBJ whole genome shotgun (WGS) entry which is preliminary data.</text>
</comment>
<dbReference type="EMBL" id="SGPM01000130">
    <property type="protein sequence ID" value="THH29306.1"/>
    <property type="molecule type" value="Genomic_DNA"/>
</dbReference>
<sequence>MSGSQSRFLPSSFRISGLVKAWEAAARATTQTPTQTVTTVTAEAGLSASERRVPLLKQTFTPRKITNESTVATPQMPGQYPVTPPKAIEAPPICDSAHKAPAVSEVNAPTCLTPPPSDEAQIKNGTLVVPQTPESPTPLTRRDASNPLPMLTFNNSADESCEVDLKMSPERVSMLPTLDSHLPSPPPSPPADLTLKVDAPSAVVTTELPSALSVPAVVKTFRDMDVQTDPVVVIPVKRTKTTASGSVDSLAPEAKKLHISDSVTACISASAYSVAASAPTSPPASEVPGVKMVPKDSLEEVKSLLTKIESMDCVANAETVSGNKSTGFKMIPSESLEKARALMTSIESMECVKDLAANLLEAKVLLSEIVDMDYVKATIPYLAVPPPRARPTKTFLETAMSADEKLPDGQETCLETSSELVASAKGEALDVQDLIFFNSPDVETSPLPTPAPPNSLVEGVCNAAVSSQTRDDSKPYQVVIRNVGYCTLMHKVEAPAPENWEKRPVRRRKARVSDQFIMNKIKVCQGLVIAELKSVHANEERRLLALAQYI</sequence>
<dbReference type="Proteomes" id="UP000308730">
    <property type="component" value="Unassembled WGS sequence"/>
</dbReference>
<organism evidence="2 3">
    <name type="scientific">Antrodiella citrinella</name>
    <dbReference type="NCBI Taxonomy" id="2447956"/>
    <lineage>
        <taxon>Eukaryota</taxon>
        <taxon>Fungi</taxon>
        <taxon>Dikarya</taxon>
        <taxon>Basidiomycota</taxon>
        <taxon>Agaricomycotina</taxon>
        <taxon>Agaricomycetes</taxon>
        <taxon>Polyporales</taxon>
        <taxon>Steccherinaceae</taxon>
        <taxon>Antrodiella</taxon>
    </lineage>
</organism>
<name>A0A4S4MSX9_9APHY</name>
<evidence type="ECO:0000313" key="3">
    <source>
        <dbReference type="Proteomes" id="UP000308730"/>
    </source>
</evidence>
<keyword evidence="3" id="KW-1185">Reference proteome</keyword>
<protein>
    <submittedName>
        <fullName evidence="2">Uncharacterized protein</fullName>
    </submittedName>
</protein>
<proteinExistence type="predicted"/>
<reference evidence="2 3" key="1">
    <citation type="submission" date="2019-02" db="EMBL/GenBank/DDBJ databases">
        <title>Genome sequencing of the rare red list fungi Antrodiella citrinella (Flaviporus citrinellus).</title>
        <authorList>
            <person name="Buettner E."/>
            <person name="Kellner H."/>
        </authorList>
    </citation>
    <scope>NUCLEOTIDE SEQUENCE [LARGE SCALE GENOMIC DNA]</scope>
    <source>
        <strain evidence="2 3">DSM 108506</strain>
    </source>
</reference>
<accession>A0A4S4MSX9</accession>
<gene>
    <name evidence="2" type="ORF">EUX98_g4886</name>
</gene>